<evidence type="ECO:0008006" key="4">
    <source>
        <dbReference type="Google" id="ProtNLM"/>
    </source>
</evidence>
<dbReference type="PROSITE" id="PS50896">
    <property type="entry name" value="LISH"/>
    <property type="match status" value="1"/>
</dbReference>
<evidence type="ECO:0000313" key="2">
    <source>
        <dbReference type="EMBL" id="URE18459.1"/>
    </source>
</evidence>
<name>A0A9E7GUS1_9LILI</name>
<dbReference type="InterPro" id="IPR006594">
    <property type="entry name" value="LisH"/>
</dbReference>
<evidence type="ECO:0000313" key="3">
    <source>
        <dbReference type="Proteomes" id="UP001055439"/>
    </source>
</evidence>
<accession>A0A9E7GUS1</accession>
<dbReference type="SMART" id="SM00667">
    <property type="entry name" value="LisH"/>
    <property type="match status" value="1"/>
</dbReference>
<evidence type="ECO:0000256" key="1">
    <source>
        <dbReference type="SAM" id="MobiDB-lite"/>
    </source>
</evidence>
<dbReference type="OrthoDB" id="2415936at2759"/>
<organism evidence="2 3">
    <name type="scientific">Musa troglodytarum</name>
    <name type="common">fe'i banana</name>
    <dbReference type="NCBI Taxonomy" id="320322"/>
    <lineage>
        <taxon>Eukaryota</taxon>
        <taxon>Viridiplantae</taxon>
        <taxon>Streptophyta</taxon>
        <taxon>Embryophyta</taxon>
        <taxon>Tracheophyta</taxon>
        <taxon>Spermatophyta</taxon>
        <taxon>Magnoliopsida</taxon>
        <taxon>Liliopsida</taxon>
        <taxon>Zingiberales</taxon>
        <taxon>Musaceae</taxon>
        <taxon>Musa</taxon>
    </lineage>
</organism>
<dbReference type="AlphaFoldDB" id="A0A9E7GUS1"/>
<protein>
    <recommendedName>
        <fullName evidence="4">LisH domain-containing protein</fullName>
    </recommendedName>
</protein>
<reference evidence="2" key="1">
    <citation type="submission" date="2022-05" db="EMBL/GenBank/DDBJ databases">
        <title>The Musa troglodytarum L. genome provides insights into the mechanism of non-climacteric behaviour and enrichment of carotenoids.</title>
        <authorList>
            <person name="Wang J."/>
        </authorList>
    </citation>
    <scope>NUCLEOTIDE SEQUENCE</scope>
    <source>
        <tissue evidence="2">Leaf</tissue>
    </source>
</reference>
<sequence length="263" mass="30031">MERNDGDEDRHLGKIFQERKTKNISQYFSGLFERSIWLPIAVSHRSPPTSVDPDSLLLDRSINPRPPTPARSPPRLDAPALIMDAAGPSSKRAIMDREWERRLKDVRIREVDVNKLVMNYLVTEGYAETADKFRIESGTEPDVDLATVFERRAVLSAVESCYVKEATEKLNSLDPMIDFLKEFMRTTVLFPRLGPAQRLKLVSQVNAAILTSQYHEKEPKLPTLLKMLICIQNELDENAAFPLVCDLTTTEHADTEYPYHLSF</sequence>
<dbReference type="EMBL" id="CP097509">
    <property type="protein sequence ID" value="URE18459.1"/>
    <property type="molecule type" value="Genomic_DNA"/>
</dbReference>
<dbReference type="Proteomes" id="UP001055439">
    <property type="component" value="Chromosome 7"/>
</dbReference>
<keyword evidence="3" id="KW-1185">Reference proteome</keyword>
<dbReference type="Pfam" id="PF08513">
    <property type="entry name" value="LisH"/>
    <property type="match status" value="1"/>
</dbReference>
<proteinExistence type="predicted"/>
<gene>
    <name evidence="2" type="ORF">MUK42_11397</name>
</gene>
<feature type="region of interest" description="Disordered" evidence="1">
    <location>
        <begin position="46"/>
        <end position="76"/>
    </location>
</feature>